<dbReference type="Proteomes" id="UP000002630">
    <property type="component" value="Linkage Group LG20"/>
</dbReference>
<organism evidence="1 2">
    <name type="scientific">Ectocarpus siliculosus</name>
    <name type="common">Brown alga</name>
    <name type="synonym">Conferva siliculosa</name>
    <dbReference type="NCBI Taxonomy" id="2880"/>
    <lineage>
        <taxon>Eukaryota</taxon>
        <taxon>Sar</taxon>
        <taxon>Stramenopiles</taxon>
        <taxon>Ochrophyta</taxon>
        <taxon>PX clade</taxon>
        <taxon>Phaeophyceae</taxon>
        <taxon>Ectocarpales</taxon>
        <taxon>Ectocarpaceae</taxon>
        <taxon>Ectocarpus</taxon>
    </lineage>
</organism>
<protein>
    <submittedName>
        <fullName evidence="1">Uncharacterized protein</fullName>
    </submittedName>
</protein>
<reference evidence="1 2" key="1">
    <citation type="journal article" date="2010" name="Nature">
        <title>The Ectocarpus genome and the independent evolution of multicellularity in brown algae.</title>
        <authorList>
            <person name="Cock J.M."/>
            <person name="Sterck L."/>
            <person name="Rouze P."/>
            <person name="Scornet D."/>
            <person name="Allen A.E."/>
            <person name="Amoutzias G."/>
            <person name="Anthouard V."/>
            <person name="Artiguenave F."/>
            <person name="Aury J.M."/>
            <person name="Badger J.H."/>
            <person name="Beszteri B."/>
            <person name="Billiau K."/>
            <person name="Bonnet E."/>
            <person name="Bothwell J.H."/>
            <person name="Bowler C."/>
            <person name="Boyen C."/>
            <person name="Brownlee C."/>
            <person name="Carrano C.J."/>
            <person name="Charrier B."/>
            <person name="Cho G.Y."/>
            <person name="Coelho S.M."/>
            <person name="Collen J."/>
            <person name="Corre E."/>
            <person name="Da Silva C."/>
            <person name="Delage L."/>
            <person name="Delaroque N."/>
            <person name="Dittami S.M."/>
            <person name="Doulbeau S."/>
            <person name="Elias M."/>
            <person name="Farnham G."/>
            <person name="Gachon C.M."/>
            <person name="Gschloessl B."/>
            <person name="Heesch S."/>
            <person name="Jabbari K."/>
            <person name="Jubin C."/>
            <person name="Kawai H."/>
            <person name="Kimura K."/>
            <person name="Kloareg B."/>
            <person name="Kupper F.C."/>
            <person name="Lang D."/>
            <person name="Le Bail A."/>
            <person name="Leblanc C."/>
            <person name="Lerouge P."/>
            <person name="Lohr M."/>
            <person name="Lopez P.J."/>
            <person name="Martens C."/>
            <person name="Maumus F."/>
            <person name="Michel G."/>
            <person name="Miranda-Saavedra D."/>
            <person name="Morales J."/>
            <person name="Moreau H."/>
            <person name="Motomura T."/>
            <person name="Nagasato C."/>
            <person name="Napoli C.A."/>
            <person name="Nelson D.R."/>
            <person name="Nyvall-Collen P."/>
            <person name="Peters A.F."/>
            <person name="Pommier C."/>
            <person name="Potin P."/>
            <person name="Poulain J."/>
            <person name="Quesneville H."/>
            <person name="Read B."/>
            <person name="Rensing S.A."/>
            <person name="Ritter A."/>
            <person name="Rousvoal S."/>
            <person name="Samanta M."/>
            <person name="Samson G."/>
            <person name="Schroeder D.C."/>
            <person name="Segurens B."/>
            <person name="Strittmatter M."/>
            <person name="Tonon T."/>
            <person name="Tregear J.W."/>
            <person name="Valentin K."/>
            <person name="von Dassow P."/>
            <person name="Yamagishi T."/>
            <person name="Van de Peer Y."/>
            <person name="Wincker P."/>
        </authorList>
    </citation>
    <scope>NUCLEOTIDE SEQUENCE [LARGE SCALE GENOMIC DNA]</scope>
    <source>
        <strain evidence="2">Ec32 / CCAP1310/4</strain>
    </source>
</reference>
<dbReference type="EMBL" id="FN649745">
    <property type="protein sequence ID" value="CBJ28870.1"/>
    <property type="molecule type" value="Genomic_DNA"/>
</dbReference>
<accession>D7FIQ2</accession>
<evidence type="ECO:0000313" key="2">
    <source>
        <dbReference type="Proteomes" id="UP000002630"/>
    </source>
</evidence>
<dbReference type="AlphaFoldDB" id="D7FIQ2"/>
<evidence type="ECO:0000313" key="1">
    <source>
        <dbReference type="EMBL" id="CBJ28870.1"/>
    </source>
</evidence>
<keyword evidence="2" id="KW-1185">Reference proteome</keyword>
<gene>
    <name evidence="1" type="ORF">Esi_0122_0099</name>
</gene>
<dbReference type="InParanoid" id="D7FIQ2"/>
<name>D7FIQ2_ECTSI</name>
<dbReference type="EMBL" id="FN647890">
    <property type="protein sequence ID" value="CBJ28870.1"/>
    <property type="molecule type" value="Genomic_DNA"/>
</dbReference>
<sequence>MLLAAASVAWSDGELVESQEMFAEAIRLDGRLMDENYIWLILRWPEQPLSMVKALRSASSAPKGSGLEALGLKTLLSMPREVI</sequence>
<proteinExistence type="predicted"/>